<dbReference type="InterPro" id="IPR025503">
    <property type="entry name" value="DUF4391"/>
</dbReference>
<gene>
    <name evidence="1" type="ORF">CAGA_04600</name>
</gene>
<proteinExistence type="predicted"/>
<dbReference type="AlphaFoldDB" id="A0A4Z0YDR1"/>
<organism evidence="1 2">
    <name type="scientific">Caproiciproducens galactitolivorans</name>
    <dbReference type="NCBI Taxonomy" id="642589"/>
    <lineage>
        <taxon>Bacteria</taxon>
        <taxon>Bacillati</taxon>
        <taxon>Bacillota</taxon>
        <taxon>Clostridia</taxon>
        <taxon>Eubacteriales</taxon>
        <taxon>Acutalibacteraceae</taxon>
        <taxon>Caproiciproducens</taxon>
    </lineage>
</organism>
<accession>A0A4Z0YDR1</accession>
<name>A0A4Z0YDR1_9FIRM</name>
<comment type="caution">
    <text evidence="1">The sequence shown here is derived from an EMBL/GenBank/DDBJ whole genome shotgun (WGS) entry which is preliminary data.</text>
</comment>
<keyword evidence="2" id="KW-1185">Reference proteome</keyword>
<sequence>MDIRNLLVGFLDVPKEVISGVPITRTDFEKYANIHGKKLYDLAANIAKAQVLYNLTPEKAQKIPVTCDEYDYPEIQVIQVKMKFQKFYRNQFNELMRPIFAAIPYPIVIIAVCNSYTIPVIRISMSNFHTGKREDWRNIQDAIFSTDWCYLNGNDRALNYLRQEMSRIYNSSADLRQIYVGWRNTIVNIPYNLFDFQLNKSERVFLVQELRKESRAMENRRLKWY</sequence>
<dbReference type="Pfam" id="PF14335">
    <property type="entry name" value="DUF4391"/>
    <property type="match status" value="1"/>
</dbReference>
<dbReference type="RefSeq" id="WP_135657269.1">
    <property type="nucleotide sequence ID" value="NZ_SRMQ01000001.1"/>
</dbReference>
<protein>
    <submittedName>
        <fullName evidence="1">Uncharacterized protein</fullName>
    </submittedName>
</protein>
<dbReference type="Proteomes" id="UP000297714">
    <property type="component" value="Unassembled WGS sequence"/>
</dbReference>
<dbReference type="EMBL" id="SRMQ01000001">
    <property type="protein sequence ID" value="TGJ78048.1"/>
    <property type="molecule type" value="Genomic_DNA"/>
</dbReference>
<reference evidence="1 2" key="1">
    <citation type="submission" date="2019-04" db="EMBL/GenBank/DDBJ databases">
        <authorList>
            <person name="Poehlein A."/>
            <person name="Bengelsdorf F.R."/>
            <person name="Duerre P."/>
            <person name="Daniel R."/>
        </authorList>
    </citation>
    <scope>NUCLEOTIDE SEQUENCE [LARGE SCALE GENOMIC DNA]</scope>
    <source>
        <strain evidence="1 2">BS-1</strain>
    </source>
</reference>
<evidence type="ECO:0000313" key="2">
    <source>
        <dbReference type="Proteomes" id="UP000297714"/>
    </source>
</evidence>
<evidence type="ECO:0000313" key="1">
    <source>
        <dbReference type="EMBL" id="TGJ78048.1"/>
    </source>
</evidence>